<organism evidence="2 3">
    <name type="scientific">Herpetosiphon aurantiacus (strain ATCC 23779 / DSM 785 / 114-95)</name>
    <dbReference type="NCBI Taxonomy" id="316274"/>
    <lineage>
        <taxon>Bacteria</taxon>
        <taxon>Bacillati</taxon>
        <taxon>Chloroflexota</taxon>
        <taxon>Chloroflexia</taxon>
        <taxon>Herpetosiphonales</taxon>
        <taxon>Herpetosiphonaceae</taxon>
        <taxon>Herpetosiphon</taxon>
    </lineage>
</organism>
<sequence>MYLAPAADTPSTLSWWQRFILGWYLPASFALIWLSGPLWRGKKSTNEWLYAVSNRQISISGRYDLLHQLFFAGLFIYLGYLLLHRPQKHALLFSLTVASLIGGYLAHKALIGSPLRVGMIIWELDFDELGAYNVRFGYVLASSVVSCSVVAFQSYLYPALASNWLNVTLTWFRVLITLIAFYSIYAGSYYV</sequence>
<dbReference type="AlphaFoldDB" id="A9AYC8"/>
<keyword evidence="1" id="KW-0812">Transmembrane</keyword>
<feature type="transmembrane region" description="Helical" evidence="1">
    <location>
        <begin position="65"/>
        <end position="83"/>
    </location>
</feature>
<gene>
    <name evidence="2" type="ordered locus">Haur_0862</name>
</gene>
<dbReference type="STRING" id="316274.Haur_0862"/>
<dbReference type="HOGENOM" id="CLU_1439271_0_0_0"/>
<name>A9AYC8_HERA2</name>
<protein>
    <submittedName>
        <fullName evidence="2">Uncharacterized protein</fullName>
    </submittedName>
</protein>
<dbReference type="EMBL" id="CP000875">
    <property type="protein sequence ID" value="ABX03510.1"/>
    <property type="molecule type" value="Genomic_DNA"/>
</dbReference>
<proteinExistence type="predicted"/>
<keyword evidence="1" id="KW-0472">Membrane</keyword>
<accession>A9AYC8</accession>
<feature type="transmembrane region" description="Helical" evidence="1">
    <location>
        <begin position="89"/>
        <end position="106"/>
    </location>
</feature>
<dbReference type="Proteomes" id="UP000000787">
    <property type="component" value="Chromosome"/>
</dbReference>
<feature type="transmembrane region" description="Helical" evidence="1">
    <location>
        <begin position="169"/>
        <end position="190"/>
    </location>
</feature>
<evidence type="ECO:0000313" key="3">
    <source>
        <dbReference type="Proteomes" id="UP000000787"/>
    </source>
</evidence>
<feature type="transmembrane region" description="Helical" evidence="1">
    <location>
        <begin position="136"/>
        <end position="157"/>
    </location>
</feature>
<evidence type="ECO:0000313" key="2">
    <source>
        <dbReference type="EMBL" id="ABX03510.1"/>
    </source>
</evidence>
<dbReference type="KEGG" id="hau:Haur_0862"/>
<dbReference type="BioCyc" id="HAUR316274:GHYA-876-MONOMER"/>
<reference evidence="2 3" key="1">
    <citation type="journal article" date="2011" name="Stand. Genomic Sci.">
        <title>Complete genome sequence of the filamentous gliding predatory bacterium Herpetosiphon aurantiacus type strain (114-95(T)).</title>
        <authorList>
            <person name="Kiss H."/>
            <person name="Nett M."/>
            <person name="Domin N."/>
            <person name="Martin K."/>
            <person name="Maresca J.A."/>
            <person name="Copeland A."/>
            <person name="Lapidus A."/>
            <person name="Lucas S."/>
            <person name="Berry K.W."/>
            <person name="Glavina Del Rio T."/>
            <person name="Dalin E."/>
            <person name="Tice H."/>
            <person name="Pitluck S."/>
            <person name="Richardson P."/>
            <person name="Bruce D."/>
            <person name="Goodwin L."/>
            <person name="Han C."/>
            <person name="Detter J.C."/>
            <person name="Schmutz J."/>
            <person name="Brettin T."/>
            <person name="Land M."/>
            <person name="Hauser L."/>
            <person name="Kyrpides N.C."/>
            <person name="Ivanova N."/>
            <person name="Goker M."/>
            <person name="Woyke T."/>
            <person name="Klenk H.P."/>
            <person name="Bryant D.A."/>
        </authorList>
    </citation>
    <scope>NUCLEOTIDE SEQUENCE [LARGE SCALE GENOMIC DNA]</scope>
    <source>
        <strain evidence="3">ATCC 23779 / DSM 785 / 114-95</strain>
    </source>
</reference>
<dbReference type="InParanoid" id="A9AYC8"/>
<feature type="transmembrane region" description="Helical" evidence="1">
    <location>
        <begin position="20"/>
        <end position="39"/>
    </location>
</feature>
<keyword evidence="3" id="KW-1185">Reference proteome</keyword>
<keyword evidence="1" id="KW-1133">Transmembrane helix</keyword>
<evidence type="ECO:0000256" key="1">
    <source>
        <dbReference type="SAM" id="Phobius"/>
    </source>
</evidence>